<evidence type="ECO:0000313" key="2">
    <source>
        <dbReference type="EMBL" id="KAK1890739.1"/>
    </source>
</evidence>
<protein>
    <submittedName>
        <fullName evidence="2">Kelch-like protein 36</fullName>
    </submittedName>
</protein>
<accession>A0AAD9BXT7</accession>
<dbReference type="EMBL" id="JASDAP010000015">
    <property type="protein sequence ID" value="KAK1890739.1"/>
    <property type="molecule type" value="Genomic_DNA"/>
</dbReference>
<organism evidence="2 3">
    <name type="scientific">Dissostichus eleginoides</name>
    <name type="common">Patagonian toothfish</name>
    <name type="synonym">Dissostichus amissus</name>
    <dbReference type="NCBI Taxonomy" id="100907"/>
    <lineage>
        <taxon>Eukaryota</taxon>
        <taxon>Metazoa</taxon>
        <taxon>Chordata</taxon>
        <taxon>Craniata</taxon>
        <taxon>Vertebrata</taxon>
        <taxon>Euteleostomi</taxon>
        <taxon>Actinopterygii</taxon>
        <taxon>Neopterygii</taxon>
        <taxon>Teleostei</taxon>
        <taxon>Neoteleostei</taxon>
        <taxon>Acanthomorphata</taxon>
        <taxon>Eupercaria</taxon>
        <taxon>Perciformes</taxon>
        <taxon>Notothenioidei</taxon>
        <taxon>Nototheniidae</taxon>
        <taxon>Dissostichus</taxon>
    </lineage>
</organism>
<dbReference type="AlphaFoldDB" id="A0AAD9BXT7"/>
<feature type="domain" description="Integrase core" evidence="1">
    <location>
        <begin position="6"/>
        <end position="125"/>
    </location>
</feature>
<comment type="caution">
    <text evidence="2">The sequence shown here is derived from an EMBL/GenBank/DDBJ whole genome shotgun (WGS) entry which is preliminary data.</text>
</comment>
<sequence length="135" mass="15796">MGHKLHIDQNEKLVIHVLSVDGFSSNIVSHSTMPVKNNLIIYQEVYQSAVLRYGMWDQIRVDHGKEFYLTLFMQEKLADYRNNTGRQPYIQTKSTQVRLSQINLLMVDAQRDCLQIFCLKLQMLQSAIIRKWGPL</sequence>
<evidence type="ECO:0000259" key="1">
    <source>
        <dbReference type="Pfam" id="PF24764"/>
    </source>
</evidence>
<evidence type="ECO:0000313" key="3">
    <source>
        <dbReference type="Proteomes" id="UP001228049"/>
    </source>
</evidence>
<dbReference type="InterPro" id="IPR058913">
    <property type="entry name" value="Integrase_dom_put"/>
</dbReference>
<proteinExistence type="predicted"/>
<dbReference type="Proteomes" id="UP001228049">
    <property type="component" value="Unassembled WGS sequence"/>
</dbReference>
<keyword evidence="3" id="KW-1185">Reference proteome</keyword>
<dbReference type="Pfam" id="PF24764">
    <property type="entry name" value="rva_4"/>
    <property type="match status" value="1"/>
</dbReference>
<gene>
    <name evidence="2" type="ORF">KUDE01_009570</name>
</gene>
<reference evidence="2" key="1">
    <citation type="submission" date="2023-04" db="EMBL/GenBank/DDBJ databases">
        <title>Chromosome-level genome of Chaenocephalus aceratus.</title>
        <authorList>
            <person name="Park H."/>
        </authorList>
    </citation>
    <scope>NUCLEOTIDE SEQUENCE</scope>
    <source>
        <strain evidence="2">DE</strain>
        <tissue evidence="2">Muscle</tissue>
    </source>
</reference>
<name>A0AAD9BXT7_DISEL</name>